<protein>
    <submittedName>
        <fullName evidence="1">Uncharacterized protein</fullName>
    </submittedName>
</protein>
<evidence type="ECO:0000313" key="2">
    <source>
        <dbReference type="Proteomes" id="UP000503349"/>
    </source>
</evidence>
<keyword evidence="2" id="KW-1185">Reference proteome</keyword>
<gene>
    <name evidence="1" type="ORF">EXN66_Car008440</name>
</gene>
<dbReference type="EMBL" id="CM015719">
    <property type="protein sequence ID" value="KAF3692764.1"/>
    <property type="molecule type" value="Genomic_DNA"/>
</dbReference>
<evidence type="ECO:0000313" key="1">
    <source>
        <dbReference type="EMBL" id="KAF3692764.1"/>
    </source>
</evidence>
<accession>A0A6G1PRK0</accession>
<dbReference type="Proteomes" id="UP000503349">
    <property type="component" value="Chromosome 8"/>
</dbReference>
<name>A0A6G1PRK0_CHAAH</name>
<dbReference type="AlphaFoldDB" id="A0A6G1PRK0"/>
<sequence length="83" mass="9137">MQVSFKRSRWQKFVGNAPSTPKNAHRTKTQAGRKLSSLCSVVISSSFFVPSDCVNDWGNWCGSVKQCITLWERATSIAKAAGT</sequence>
<reference evidence="1 2" key="1">
    <citation type="submission" date="2019-02" db="EMBL/GenBank/DDBJ databases">
        <title>Opniocepnalus argus genome.</title>
        <authorList>
            <person name="Zhou C."/>
            <person name="Xiao S."/>
        </authorList>
    </citation>
    <scope>NUCLEOTIDE SEQUENCE [LARGE SCALE GENOMIC DNA]</scope>
    <source>
        <strain evidence="1">OARG1902GOOAL</strain>
        <tissue evidence="1">Muscle</tissue>
    </source>
</reference>
<reference evidence="2" key="2">
    <citation type="submission" date="2019-02" db="EMBL/GenBank/DDBJ databases">
        <title>Opniocepnalus argus Var Kimnra genome.</title>
        <authorList>
            <person name="Zhou C."/>
            <person name="Xiao S."/>
        </authorList>
    </citation>
    <scope>NUCLEOTIDE SEQUENCE [LARGE SCALE GENOMIC DNA]</scope>
</reference>
<organism evidence="1 2">
    <name type="scientific">Channa argus</name>
    <name type="common">Northern snakehead</name>
    <name type="synonym">Ophicephalus argus</name>
    <dbReference type="NCBI Taxonomy" id="215402"/>
    <lineage>
        <taxon>Eukaryota</taxon>
        <taxon>Metazoa</taxon>
        <taxon>Chordata</taxon>
        <taxon>Craniata</taxon>
        <taxon>Vertebrata</taxon>
        <taxon>Euteleostomi</taxon>
        <taxon>Actinopterygii</taxon>
        <taxon>Neopterygii</taxon>
        <taxon>Teleostei</taxon>
        <taxon>Neoteleostei</taxon>
        <taxon>Acanthomorphata</taxon>
        <taxon>Anabantaria</taxon>
        <taxon>Anabantiformes</taxon>
        <taxon>Channoidei</taxon>
        <taxon>Channidae</taxon>
        <taxon>Channa</taxon>
    </lineage>
</organism>
<proteinExistence type="predicted"/>